<gene>
    <name evidence="4" type="ORF">V5O48_002846</name>
</gene>
<keyword evidence="3" id="KW-0732">Signal</keyword>
<sequence>MFNHLQSLLLLLALPSTVFSLGTWENLTSIASGARQEHCVASINDTVYIVGGITSSPPNATGFPPTLSLAEAFSTSSNTWTRVADLPVPMNHCNIASVHGKLYILGGMNGDTGVWERTGRAFEYCPQNDAWTELPSLPEGTERGASAVGVSGDKVYIAGGLTVLNFLTEEQDTIATGLVYDTRTKEWSELPDLPEGRDHVGGAVVGETFYVVGGRVHGQNNVRGTVFALNLTATEQVWVEKSEMPTPRGGLAAAATGGKIYTFGGEGDTALLGPAGVYNNSEVYDTVTDTWEVLAPMAVPRHGTGATAVAGKVYIPGGGVLKSAGPVDVNDAFVPY</sequence>
<dbReference type="Pfam" id="PF24681">
    <property type="entry name" value="Kelch_KLHDC2_KLHL20_DRC7"/>
    <property type="match status" value="1"/>
</dbReference>
<evidence type="ECO:0000256" key="2">
    <source>
        <dbReference type="ARBA" id="ARBA00022737"/>
    </source>
</evidence>
<dbReference type="Gene3D" id="2.120.10.80">
    <property type="entry name" value="Kelch-type beta propeller"/>
    <property type="match status" value="2"/>
</dbReference>
<protein>
    <recommendedName>
        <fullName evidence="6">Galactose oxidase</fullName>
    </recommendedName>
</protein>
<dbReference type="InterPro" id="IPR006652">
    <property type="entry name" value="Kelch_1"/>
</dbReference>
<keyword evidence="5" id="KW-1185">Reference proteome</keyword>
<name>A0ABR3FUI4_9AGAR</name>
<dbReference type="InterPro" id="IPR015915">
    <property type="entry name" value="Kelch-typ_b-propeller"/>
</dbReference>
<dbReference type="SMART" id="SM00612">
    <property type="entry name" value="Kelch"/>
    <property type="match status" value="5"/>
</dbReference>
<dbReference type="PANTHER" id="PTHR45632:SF3">
    <property type="entry name" value="KELCH-LIKE PROTEIN 32"/>
    <property type="match status" value="1"/>
</dbReference>
<dbReference type="EMBL" id="JBAHYK010000069">
    <property type="protein sequence ID" value="KAL0579165.1"/>
    <property type="molecule type" value="Genomic_DNA"/>
</dbReference>
<evidence type="ECO:0000313" key="5">
    <source>
        <dbReference type="Proteomes" id="UP001465976"/>
    </source>
</evidence>
<accession>A0ABR3FUI4</accession>
<keyword evidence="1" id="KW-0880">Kelch repeat</keyword>
<evidence type="ECO:0000313" key="4">
    <source>
        <dbReference type="EMBL" id="KAL0579165.1"/>
    </source>
</evidence>
<evidence type="ECO:0000256" key="3">
    <source>
        <dbReference type="SAM" id="SignalP"/>
    </source>
</evidence>
<evidence type="ECO:0000256" key="1">
    <source>
        <dbReference type="ARBA" id="ARBA00022441"/>
    </source>
</evidence>
<comment type="caution">
    <text evidence="4">The sequence shown here is derived from an EMBL/GenBank/DDBJ whole genome shotgun (WGS) entry which is preliminary data.</text>
</comment>
<dbReference type="PANTHER" id="PTHR45632">
    <property type="entry name" value="LD33804P"/>
    <property type="match status" value="1"/>
</dbReference>
<dbReference type="SUPFAM" id="SSF117281">
    <property type="entry name" value="Kelch motif"/>
    <property type="match status" value="1"/>
</dbReference>
<proteinExistence type="predicted"/>
<reference evidence="4 5" key="1">
    <citation type="submission" date="2024-02" db="EMBL/GenBank/DDBJ databases">
        <title>A draft genome for the cacao thread blight pathogen Marasmius crinis-equi.</title>
        <authorList>
            <person name="Cohen S.P."/>
            <person name="Baruah I.K."/>
            <person name="Amoako-Attah I."/>
            <person name="Bukari Y."/>
            <person name="Meinhardt L.W."/>
            <person name="Bailey B.A."/>
        </authorList>
    </citation>
    <scope>NUCLEOTIDE SEQUENCE [LARGE SCALE GENOMIC DNA]</scope>
    <source>
        <strain evidence="4 5">GH-76</strain>
    </source>
</reference>
<dbReference type="Pfam" id="PF01344">
    <property type="entry name" value="Kelch_1"/>
    <property type="match status" value="2"/>
</dbReference>
<dbReference type="Proteomes" id="UP001465976">
    <property type="component" value="Unassembled WGS sequence"/>
</dbReference>
<keyword evidence="2" id="KW-0677">Repeat</keyword>
<evidence type="ECO:0008006" key="6">
    <source>
        <dbReference type="Google" id="ProtNLM"/>
    </source>
</evidence>
<feature type="chain" id="PRO_5045440500" description="Galactose oxidase" evidence="3">
    <location>
        <begin position="21"/>
        <end position="336"/>
    </location>
</feature>
<feature type="signal peptide" evidence="3">
    <location>
        <begin position="1"/>
        <end position="20"/>
    </location>
</feature>
<organism evidence="4 5">
    <name type="scientific">Marasmius crinis-equi</name>
    <dbReference type="NCBI Taxonomy" id="585013"/>
    <lineage>
        <taxon>Eukaryota</taxon>
        <taxon>Fungi</taxon>
        <taxon>Dikarya</taxon>
        <taxon>Basidiomycota</taxon>
        <taxon>Agaricomycotina</taxon>
        <taxon>Agaricomycetes</taxon>
        <taxon>Agaricomycetidae</taxon>
        <taxon>Agaricales</taxon>
        <taxon>Marasmiineae</taxon>
        <taxon>Marasmiaceae</taxon>
        <taxon>Marasmius</taxon>
    </lineage>
</organism>